<protein>
    <recommendedName>
        <fullName evidence="10">META domain-containing protein</fullName>
    </recommendedName>
</protein>
<reference evidence="9" key="1">
    <citation type="journal article" date="2019" name="Int. J. Syst. Evol. Microbiol.">
        <title>The Global Catalogue of Microorganisms (GCM) 10K type strain sequencing project: providing services to taxonomists for standard genome sequencing and annotation.</title>
        <authorList>
            <consortium name="The Broad Institute Genomics Platform"/>
            <consortium name="The Broad Institute Genome Sequencing Center for Infectious Disease"/>
            <person name="Wu L."/>
            <person name="Ma J."/>
        </authorList>
    </citation>
    <scope>NUCLEOTIDE SEQUENCE [LARGE SCALE GENOMIC DNA]</scope>
    <source>
        <strain evidence="9">KCTC 23701</strain>
    </source>
</reference>
<proteinExistence type="predicted"/>
<dbReference type="InterPro" id="IPR038670">
    <property type="entry name" value="HslJ-like_sf"/>
</dbReference>
<evidence type="ECO:0000313" key="9">
    <source>
        <dbReference type="Proteomes" id="UP000604737"/>
    </source>
</evidence>
<evidence type="ECO:0000256" key="1">
    <source>
        <dbReference type="ARBA" id="ARBA00022729"/>
    </source>
</evidence>
<dbReference type="InterPro" id="IPR036328">
    <property type="entry name" value="MliC_sf"/>
</dbReference>
<sequence>MTRTMLSVLLGAGLVLGGCTTLPAPSAAEPASATSFPSAPGGELVIMGSLAYRARIALPESAVAVLEVRDLISGQVVAEQRIELKGKQVPVPMLLTVPNGALRADGDYEVRGGIKQGGQPVWVSAPVPLSQQAGTLQLGTVQLQPHEALAFASRLQCGDQQIDAGFKGDTMVLQAGQKRFALTQVRTASGAKYVADSDAQTWFWSKGQGGMLQLNGKQYPECTPVKQEVRGMNAAMLQGAEWRVVDAGPRPATLNFAPDGRITGVAGCNRYFGQYTQNGDALTFSQVAATRMGCDAAVMKQEAAFLKTLNQVQRFSIAADGTLTLHAGGAAAIVARR</sequence>
<evidence type="ECO:0000256" key="5">
    <source>
        <dbReference type="SAM" id="SignalP"/>
    </source>
</evidence>
<comment type="caution">
    <text evidence="8">The sequence shown here is derived from an EMBL/GenBank/DDBJ whole genome shotgun (WGS) entry which is preliminary data.</text>
</comment>
<evidence type="ECO:0000256" key="2">
    <source>
        <dbReference type="ARBA" id="ARBA00023136"/>
    </source>
</evidence>
<dbReference type="RefSeq" id="WP_189461367.1">
    <property type="nucleotide sequence ID" value="NZ_BMYO01000007.1"/>
</dbReference>
<name>A0ABQ3H1F7_9NEIS</name>
<organism evidence="8 9">
    <name type="scientific">Jeongeupia chitinilytica</name>
    <dbReference type="NCBI Taxonomy" id="1041641"/>
    <lineage>
        <taxon>Bacteria</taxon>
        <taxon>Pseudomonadati</taxon>
        <taxon>Pseudomonadota</taxon>
        <taxon>Betaproteobacteria</taxon>
        <taxon>Neisseriales</taxon>
        <taxon>Chitinibacteraceae</taxon>
        <taxon>Jeongeupia</taxon>
    </lineage>
</organism>
<keyword evidence="3" id="KW-0564">Palmitate</keyword>
<keyword evidence="9" id="KW-1185">Reference proteome</keyword>
<dbReference type="Gene3D" id="2.40.128.200">
    <property type="match status" value="1"/>
</dbReference>
<dbReference type="PANTHER" id="PTHR35535:SF1">
    <property type="entry name" value="HEAT SHOCK PROTEIN HSLJ"/>
    <property type="match status" value="1"/>
</dbReference>
<dbReference type="Pfam" id="PF03724">
    <property type="entry name" value="META"/>
    <property type="match status" value="1"/>
</dbReference>
<keyword evidence="4" id="KW-0449">Lipoprotein</keyword>
<dbReference type="PROSITE" id="PS51257">
    <property type="entry name" value="PROKAR_LIPOPROTEIN"/>
    <property type="match status" value="1"/>
</dbReference>
<keyword evidence="1 5" id="KW-0732">Signal</keyword>
<dbReference type="EMBL" id="BMYO01000007">
    <property type="protein sequence ID" value="GHD65629.1"/>
    <property type="molecule type" value="Genomic_DNA"/>
</dbReference>
<evidence type="ECO:0000256" key="3">
    <source>
        <dbReference type="ARBA" id="ARBA00023139"/>
    </source>
</evidence>
<feature type="domain" description="DUF306" evidence="6">
    <location>
        <begin position="238"/>
        <end position="328"/>
    </location>
</feature>
<feature type="domain" description="C-type lysozyme inhibitor" evidence="7">
    <location>
        <begin position="156"/>
        <end position="218"/>
    </location>
</feature>
<dbReference type="Gene3D" id="2.40.128.270">
    <property type="match status" value="1"/>
</dbReference>
<keyword evidence="2" id="KW-0472">Membrane</keyword>
<dbReference type="Pfam" id="PF09864">
    <property type="entry name" value="MliC"/>
    <property type="match status" value="1"/>
</dbReference>
<dbReference type="InterPro" id="IPR053147">
    <property type="entry name" value="Hsp_HslJ-like"/>
</dbReference>
<feature type="chain" id="PRO_5045990071" description="META domain-containing protein" evidence="5">
    <location>
        <begin position="28"/>
        <end position="337"/>
    </location>
</feature>
<accession>A0ABQ3H1F7</accession>
<evidence type="ECO:0008006" key="10">
    <source>
        <dbReference type="Google" id="ProtNLM"/>
    </source>
</evidence>
<dbReference type="InterPro" id="IPR005184">
    <property type="entry name" value="DUF306_Meta_HslJ"/>
</dbReference>
<evidence type="ECO:0000259" key="7">
    <source>
        <dbReference type="Pfam" id="PF09864"/>
    </source>
</evidence>
<dbReference type="InterPro" id="IPR018660">
    <property type="entry name" value="MliC"/>
</dbReference>
<dbReference type="Pfam" id="PF09619">
    <property type="entry name" value="YscW"/>
    <property type="match status" value="1"/>
</dbReference>
<evidence type="ECO:0000259" key="6">
    <source>
        <dbReference type="Pfam" id="PF03724"/>
    </source>
</evidence>
<feature type="signal peptide" evidence="5">
    <location>
        <begin position="1"/>
        <end position="27"/>
    </location>
</feature>
<evidence type="ECO:0000313" key="8">
    <source>
        <dbReference type="EMBL" id="GHD65629.1"/>
    </source>
</evidence>
<dbReference type="SUPFAM" id="SSF141488">
    <property type="entry name" value="YdhA-like"/>
    <property type="match status" value="1"/>
</dbReference>
<dbReference type="PANTHER" id="PTHR35535">
    <property type="entry name" value="HEAT SHOCK PROTEIN HSLJ"/>
    <property type="match status" value="1"/>
</dbReference>
<gene>
    <name evidence="8" type="ORF">GCM10007350_26380</name>
</gene>
<evidence type="ECO:0000256" key="4">
    <source>
        <dbReference type="ARBA" id="ARBA00023288"/>
    </source>
</evidence>
<dbReference type="Proteomes" id="UP000604737">
    <property type="component" value="Unassembled WGS sequence"/>
</dbReference>
<dbReference type="InterPro" id="IPR039366">
    <property type="entry name" value="Pilotin"/>
</dbReference>